<proteinExistence type="predicted"/>
<comment type="caution">
    <text evidence="2">The sequence shown here is derived from an EMBL/GenBank/DDBJ whole genome shotgun (WGS) entry which is preliminary data.</text>
</comment>
<accession>A0A8S2YNU8</accession>
<dbReference type="AlphaFoldDB" id="A0A8S2YNU8"/>
<dbReference type="Proteomes" id="UP000676336">
    <property type="component" value="Unassembled WGS sequence"/>
</dbReference>
<name>A0A8S2YNU8_9BILA</name>
<protein>
    <submittedName>
        <fullName evidence="2">Uncharacterized protein</fullName>
    </submittedName>
</protein>
<gene>
    <name evidence="2" type="ORF">SMN809_LOCUS37786</name>
</gene>
<feature type="region of interest" description="Disordered" evidence="1">
    <location>
        <begin position="1"/>
        <end position="22"/>
    </location>
</feature>
<feature type="non-terminal residue" evidence="2">
    <location>
        <position position="1"/>
    </location>
</feature>
<dbReference type="EMBL" id="CAJOBI010096837">
    <property type="protein sequence ID" value="CAF4569264.1"/>
    <property type="molecule type" value="Genomic_DNA"/>
</dbReference>
<evidence type="ECO:0000313" key="3">
    <source>
        <dbReference type="Proteomes" id="UP000676336"/>
    </source>
</evidence>
<sequence>KIRDQDRNTRRIRRLANTGSAW</sequence>
<evidence type="ECO:0000313" key="2">
    <source>
        <dbReference type="EMBL" id="CAF4569264.1"/>
    </source>
</evidence>
<evidence type="ECO:0000256" key="1">
    <source>
        <dbReference type="SAM" id="MobiDB-lite"/>
    </source>
</evidence>
<organism evidence="2 3">
    <name type="scientific">Rotaria magnacalcarata</name>
    <dbReference type="NCBI Taxonomy" id="392030"/>
    <lineage>
        <taxon>Eukaryota</taxon>
        <taxon>Metazoa</taxon>
        <taxon>Spiralia</taxon>
        <taxon>Gnathifera</taxon>
        <taxon>Rotifera</taxon>
        <taxon>Eurotatoria</taxon>
        <taxon>Bdelloidea</taxon>
        <taxon>Philodinida</taxon>
        <taxon>Philodinidae</taxon>
        <taxon>Rotaria</taxon>
    </lineage>
</organism>
<reference evidence="2" key="1">
    <citation type="submission" date="2021-02" db="EMBL/GenBank/DDBJ databases">
        <authorList>
            <person name="Nowell W R."/>
        </authorList>
    </citation>
    <scope>NUCLEOTIDE SEQUENCE</scope>
</reference>